<reference evidence="2 3" key="1">
    <citation type="submission" date="2017-12" db="EMBL/GenBank/DDBJ databases">
        <title>The whole genome sequence of the Acidipropionibacterium virtanenii sp. nov. type strain JS278.</title>
        <authorList>
            <person name="Laine P."/>
            <person name="Deptula P."/>
            <person name="Varmanen P."/>
            <person name="Auvinen P."/>
        </authorList>
    </citation>
    <scope>NUCLEOTIDE SEQUENCE [LARGE SCALE GENOMIC DNA]</scope>
    <source>
        <strain evidence="2 3">JS278</strain>
    </source>
</reference>
<dbReference type="EMBL" id="CP025198">
    <property type="protein sequence ID" value="AXE40123.1"/>
    <property type="molecule type" value="Genomic_DNA"/>
</dbReference>
<evidence type="ECO:0000313" key="2">
    <source>
        <dbReference type="EMBL" id="AXE40123.1"/>
    </source>
</evidence>
<sequence>MTVSATTFSMPDGVLTSSPSADPAMPGPIEGAQVSGWAGPALLRTSLRALDLTKTTSNRTSQRPSLLARIQTQTGALMNAGSSAVVAILFSVDQSHYCAYIDESSSGRPNNRQEYLVCAVVVGSTDTEAARDTLAPLLRPGQKKLHWTAESLRSRARIVETLASLEHMSAIISHISEPSPKTERFRRKCLECLYVELVGLGAFDLVLETRSPHQDKQDRAHIVALQNSSLDRRIRIRHCRGGDEPLLWVADAILGAVNADRRGDPTFLDPLRARIIYSGATPSSLPPE</sequence>
<dbReference type="Proteomes" id="UP000251995">
    <property type="component" value="Chromosome"/>
</dbReference>
<name>A0A344UXX5_9ACTN</name>
<evidence type="ECO:0008006" key="4">
    <source>
        <dbReference type="Google" id="ProtNLM"/>
    </source>
</evidence>
<dbReference type="AlphaFoldDB" id="A0A344UXX5"/>
<dbReference type="KEGG" id="acij:JS278_02989"/>
<keyword evidence="3" id="KW-1185">Reference proteome</keyword>
<proteinExistence type="predicted"/>
<protein>
    <recommendedName>
        <fullName evidence="4">DUF3800 domain-containing protein</fullName>
    </recommendedName>
</protein>
<feature type="region of interest" description="Disordered" evidence="1">
    <location>
        <begin position="1"/>
        <end position="31"/>
    </location>
</feature>
<feature type="compositionally biased region" description="Polar residues" evidence="1">
    <location>
        <begin position="1"/>
        <end position="20"/>
    </location>
</feature>
<evidence type="ECO:0000313" key="3">
    <source>
        <dbReference type="Proteomes" id="UP000251995"/>
    </source>
</evidence>
<accession>A0A344UXX5</accession>
<organism evidence="2 3">
    <name type="scientific">Acidipropionibacterium virtanenii</name>
    <dbReference type="NCBI Taxonomy" id="2057246"/>
    <lineage>
        <taxon>Bacteria</taxon>
        <taxon>Bacillati</taxon>
        <taxon>Actinomycetota</taxon>
        <taxon>Actinomycetes</taxon>
        <taxon>Propionibacteriales</taxon>
        <taxon>Propionibacteriaceae</taxon>
        <taxon>Acidipropionibacterium</taxon>
    </lineage>
</organism>
<evidence type="ECO:0000256" key="1">
    <source>
        <dbReference type="SAM" id="MobiDB-lite"/>
    </source>
</evidence>
<gene>
    <name evidence="2" type="ORF">JS278_02989</name>
</gene>